<sequence length="40" mass="4453">MEIGFTPCKHRSLIAAPKQTQRQDPAVETMLPNPIPMFTG</sequence>
<accession>U4LBL0</accession>
<keyword evidence="3" id="KW-1185">Reference proteome</keyword>
<protein>
    <submittedName>
        <fullName evidence="2">Uncharacterized protein</fullName>
    </submittedName>
</protein>
<dbReference type="EMBL" id="HF936318">
    <property type="protein sequence ID" value="CCX16175.1"/>
    <property type="molecule type" value="Genomic_DNA"/>
</dbReference>
<evidence type="ECO:0000313" key="2">
    <source>
        <dbReference type="EMBL" id="CCX16175.1"/>
    </source>
</evidence>
<dbReference type="AlphaFoldDB" id="U4LBL0"/>
<organism evidence="2 3">
    <name type="scientific">Pyronema omphalodes (strain CBS 100304)</name>
    <name type="common">Pyronema confluens</name>
    <dbReference type="NCBI Taxonomy" id="1076935"/>
    <lineage>
        <taxon>Eukaryota</taxon>
        <taxon>Fungi</taxon>
        <taxon>Dikarya</taxon>
        <taxon>Ascomycota</taxon>
        <taxon>Pezizomycotina</taxon>
        <taxon>Pezizomycetes</taxon>
        <taxon>Pezizales</taxon>
        <taxon>Pyronemataceae</taxon>
        <taxon>Pyronema</taxon>
    </lineage>
</organism>
<feature type="region of interest" description="Disordered" evidence="1">
    <location>
        <begin position="17"/>
        <end position="40"/>
    </location>
</feature>
<evidence type="ECO:0000256" key="1">
    <source>
        <dbReference type="SAM" id="MobiDB-lite"/>
    </source>
</evidence>
<proteinExistence type="predicted"/>
<name>U4LBL0_PYROM</name>
<evidence type="ECO:0000313" key="3">
    <source>
        <dbReference type="Proteomes" id="UP000018144"/>
    </source>
</evidence>
<reference evidence="2 3" key="1">
    <citation type="journal article" date="2013" name="PLoS Genet.">
        <title>The genome and development-dependent transcriptomes of Pyronema confluens: a window into fungal evolution.</title>
        <authorList>
            <person name="Traeger S."/>
            <person name="Altegoer F."/>
            <person name="Freitag M."/>
            <person name="Gabaldon T."/>
            <person name="Kempken F."/>
            <person name="Kumar A."/>
            <person name="Marcet-Houben M."/>
            <person name="Poggeler S."/>
            <person name="Stajich J.E."/>
            <person name="Nowrousian M."/>
        </authorList>
    </citation>
    <scope>NUCLEOTIDE SEQUENCE [LARGE SCALE GENOMIC DNA]</scope>
    <source>
        <strain evidence="3">CBS 100304</strain>
        <tissue evidence="2">Vegetative mycelium</tissue>
    </source>
</reference>
<dbReference type="Proteomes" id="UP000018144">
    <property type="component" value="Unassembled WGS sequence"/>
</dbReference>
<gene>
    <name evidence="2" type="ORF">PCON_02706</name>
</gene>